<evidence type="ECO:0000313" key="2">
    <source>
        <dbReference type="Proteomes" id="UP001230005"/>
    </source>
</evidence>
<name>A0ABT9ZXG6_9BACI</name>
<comment type="caution">
    <text evidence="1">The sequence shown here is derived from an EMBL/GenBank/DDBJ whole genome shotgun (WGS) entry which is preliminary data.</text>
</comment>
<evidence type="ECO:0000313" key="1">
    <source>
        <dbReference type="EMBL" id="MDQ0255933.1"/>
    </source>
</evidence>
<organism evidence="1 2">
    <name type="scientific">Evansella vedderi</name>
    <dbReference type="NCBI Taxonomy" id="38282"/>
    <lineage>
        <taxon>Bacteria</taxon>
        <taxon>Bacillati</taxon>
        <taxon>Bacillota</taxon>
        <taxon>Bacilli</taxon>
        <taxon>Bacillales</taxon>
        <taxon>Bacillaceae</taxon>
        <taxon>Evansella</taxon>
    </lineage>
</organism>
<reference evidence="1 2" key="1">
    <citation type="submission" date="2023-07" db="EMBL/GenBank/DDBJ databases">
        <title>Genomic Encyclopedia of Type Strains, Phase IV (KMG-IV): sequencing the most valuable type-strain genomes for metagenomic binning, comparative biology and taxonomic classification.</title>
        <authorList>
            <person name="Goeker M."/>
        </authorList>
    </citation>
    <scope>NUCLEOTIDE SEQUENCE [LARGE SCALE GENOMIC DNA]</scope>
    <source>
        <strain evidence="1 2">DSM 9768</strain>
    </source>
</reference>
<gene>
    <name evidence="1" type="ORF">J2S74_003317</name>
</gene>
<proteinExistence type="predicted"/>
<dbReference type="EMBL" id="JAUSUG010000013">
    <property type="protein sequence ID" value="MDQ0255933.1"/>
    <property type="molecule type" value="Genomic_DNA"/>
</dbReference>
<keyword evidence="2" id="KW-1185">Reference proteome</keyword>
<protein>
    <submittedName>
        <fullName evidence="1">Uncharacterized protein</fullName>
    </submittedName>
</protein>
<sequence>MKMEEECGNGDGMLVDGWNVELWHMNLWEYGIVGYEAGKATSVLFILAR</sequence>
<dbReference type="RefSeq" id="WP_307327207.1">
    <property type="nucleotide sequence ID" value="NZ_JAUSUG010000013.1"/>
</dbReference>
<dbReference type="Proteomes" id="UP001230005">
    <property type="component" value="Unassembled WGS sequence"/>
</dbReference>
<accession>A0ABT9ZXG6</accession>